<evidence type="ECO:0000256" key="5">
    <source>
        <dbReference type="ARBA" id="ARBA00022643"/>
    </source>
</evidence>
<dbReference type="Gene3D" id="3.20.20.70">
    <property type="entry name" value="Aldolase class I"/>
    <property type="match status" value="1"/>
</dbReference>
<dbReference type="InterPro" id="IPR013785">
    <property type="entry name" value="Aldolase_TIM"/>
</dbReference>
<evidence type="ECO:0000256" key="3">
    <source>
        <dbReference type="ARBA" id="ARBA00022575"/>
    </source>
</evidence>
<evidence type="ECO:0000313" key="11">
    <source>
        <dbReference type="Proteomes" id="UP000541969"/>
    </source>
</evidence>
<comment type="cofactor">
    <cofactor evidence="1">
        <name>FMN</name>
        <dbReference type="ChEBI" id="CHEBI:58210"/>
    </cofactor>
</comment>
<evidence type="ECO:0000256" key="1">
    <source>
        <dbReference type="ARBA" id="ARBA00001917"/>
    </source>
</evidence>
<sequence>MIDRPVPIVLAPLAGGPSTPALAAAVSGAGGFGFLGAGYLTAEKLADAIAETRRLTDQPFGVNLFVPGQPSPPDVAATYADDLRQAGLQPGEPRYSDDEWPAKLDLLAADPVAVVSFTFGCPTPDVVRRLQDAGSECWVTVTSPAEARQAADSGADAVVVQGAEAGGHRGSFTDTDEVVGLIALLQLVRAATDLPMIAAGGLMTGAAVAAVLACGASAAALGTVFLDSPEAGTSAVQRESLRSTEPTALTRAFTGRLARGIRNRFLTEHADAPSAYPEIHYVTAPLRAAARSAGDPELVNLWAGQAYSLARPVPAADLVRQLHEDARAAAADALRALSR</sequence>
<dbReference type="GO" id="GO:0018580">
    <property type="term" value="F:nitronate monooxygenase activity"/>
    <property type="evidence" value="ECO:0007669"/>
    <property type="project" value="InterPro"/>
</dbReference>
<evidence type="ECO:0000313" key="10">
    <source>
        <dbReference type="EMBL" id="NYJ03950.1"/>
    </source>
</evidence>
<protein>
    <recommendedName>
        <fullName evidence="8">Propionate 3-nitronate monooxygenase</fullName>
    </recommendedName>
</protein>
<accession>A0A853C7F2</accession>
<dbReference type="PANTHER" id="PTHR42747">
    <property type="entry name" value="NITRONATE MONOOXYGENASE-RELATED"/>
    <property type="match status" value="1"/>
</dbReference>
<dbReference type="RefSeq" id="WP_179714731.1">
    <property type="nucleotide sequence ID" value="NZ_JACBZT010000001.1"/>
</dbReference>
<comment type="catalytic activity">
    <reaction evidence="9">
        <text>3 propionate 3-nitronate + 3 O2 + H2O = 3 3-oxopropanoate + 2 nitrate + nitrite + H2O2 + 3 H(+)</text>
        <dbReference type="Rhea" id="RHEA:57332"/>
        <dbReference type="ChEBI" id="CHEBI:15377"/>
        <dbReference type="ChEBI" id="CHEBI:15378"/>
        <dbReference type="ChEBI" id="CHEBI:15379"/>
        <dbReference type="ChEBI" id="CHEBI:16240"/>
        <dbReference type="ChEBI" id="CHEBI:16301"/>
        <dbReference type="ChEBI" id="CHEBI:17632"/>
        <dbReference type="ChEBI" id="CHEBI:33190"/>
        <dbReference type="ChEBI" id="CHEBI:136067"/>
    </reaction>
</comment>
<evidence type="ECO:0000256" key="7">
    <source>
        <dbReference type="ARBA" id="ARBA00023033"/>
    </source>
</evidence>
<dbReference type="AlphaFoldDB" id="A0A853C7F2"/>
<evidence type="ECO:0000256" key="2">
    <source>
        <dbReference type="ARBA" id="ARBA00009881"/>
    </source>
</evidence>
<comment type="similarity">
    <text evidence="2">Belongs to the nitronate monooxygenase family. NMO class I subfamily.</text>
</comment>
<dbReference type="InterPro" id="IPR004136">
    <property type="entry name" value="NMO"/>
</dbReference>
<dbReference type="PANTHER" id="PTHR42747:SF3">
    <property type="entry name" value="NITRONATE MONOOXYGENASE-RELATED"/>
    <property type="match status" value="1"/>
</dbReference>
<dbReference type="CDD" id="cd04730">
    <property type="entry name" value="NPD_like"/>
    <property type="match status" value="1"/>
</dbReference>
<name>A0A853C7F2_9ACTN</name>
<keyword evidence="11" id="KW-1185">Reference proteome</keyword>
<evidence type="ECO:0000256" key="6">
    <source>
        <dbReference type="ARBA" id="ARBA00023002"/>
    </source>
</evidence>
<comment type="caution">
    <text evidence="10">The sequence shown here is derived from an EMBL/GenBank/DDBJ whole genome shotgun (WGS) entry which is preliminary data.</text>
</comment>
<evidence type="ECO:0000256" key="9">
    <source>
        <dbReference type="ARBA" id="ARBA00049401"/>
    </source>
</evidence>
<dbReference type="Proteomes" id="UP000541969">
    <property type="component" value="Unassembled WGS sequence"/>
</dbReference>
<dbReference type="EMBL" id="JACBZT010000001">
    <property type="protein sequence ID" value="NYJ03950.1"/>
    <property type="molecule type" value="Genomic_DNA"/>
</dbReference>
<keyword evidence="7 10" id="KW-0503">Monooxygenase</keyword>
<organism evidence="10 11">
    <name type="scientific">Petropleomorpha daqingensis</name>
    <dbReference type="NCBI Taxonomy" id="2026353"/>
    <lineage>
        <taxon>Bacteria</taxon>
        <taxon>Bacillati</taxon>
        <taxon>Actinomycetota</taxon>
        <taxon>Actinomycetes</taxon>
        <taxon>Geodermatophilales</taxon>
        <taxon>Geodermatophilaceae</taxon>
        <taxon>Petropleomorpha</taxon>
    </lineage>
</organism>
<proteinExistence type="inferred from homology"/>
<dbReference type="GO" id="GO:0009636">
    <property type="term" value="P:response to toxic substance"/>
    <property type="evidence" value="ECO:0007669"/>
    <property type="project" value="UniProtKB-KW"/>
</dbReference>
<keyword evidence="6 10" id="KW-0560">Oxidoreductase</keyword>
<keyword evidence="5" id="KW-0288">FMN</keyword>
<evidence type="ECO:0000256" key="8">
    <source>
        <dbReference type="ARBA" id="ARBA00031155"/>
    </source>
</evidence>
<keyword evidence="3" id="KW-0216">Detoxification</keyword>
<gene>
    <name evidence="10" type="ORF">GGQ55_000228</name>
</gene>
<dbReference type="Pfam" id="PF03060">
    <property type="entry name" value="NMO"/>
    <property type="match status" value="1"/>
</dbReference>
<evidence type="ECO:0000256" key="4">
    <source>
        <dbReference type="ARBA" id="ARBA00022630"/>
    </source>
</evidence>
<keyword evidence="4" id="KW-0285">Flavoprotein</keyword>
<dbReference type="SUPFAM" id="SSF51412">
    <property type="entry name" value="Inosine monophosphate dehydrogenase (IMPDH)"/>
    <property type="match status" value="1"/>
</dbReference>
<reference evidence="10 11" key="1">
    <citation type="submission" date="2020-07" db="EMBL/GenBank/DDBJ databases">
        <title>Sequencing the genomes of 1000 actinobacteria strains.</title>
        <authorList>
            <person name="Klenk H.-P."/>
        </authorList>
    </citation>
    <scope>NUCLEOTIDE SEQUENCE [LARGE SCALE GENOMIC DNA]</scope>
    <source>
        <strain evidence="10 11">DSM 104001</strain>
    </source>
</reference>